<feature type="transmembrane region" description="Helical" evidence="1">
    <location>
        <begin position="168"/>
        <end position="189"/>
    </location>
</feature>
<keyword evidence="1" id="KW-0472">Membrane</keyword>
<feature type="transmembrane region" description="Helical" evidence="1">
    <location>
        <begin position="248"/>
        <end position="266"/>
    </location>
</feature>
<reference evidence="2 3" key="1">
    <citation type="journal article" date="2022" name="Nat. Ecol. Evol.">
        <title>A masculinizing supergene underlies an exaggerated male reproductive morph in a spider.</title>
        <authorList>
            <person name="Hendrickx F."/>
            <person name="De Corte Z."/>
            <person name="Sonet G."/>
            <person name="Van Belleghem S.M."/>
            <person name="Kostlbacher S."/>
            <person name="Vangestel C."/>
        </authorList>
    </citation>
    <scope>NUCLEOTIDE SEQUENCE [LARGE SCALE GENOMIC DNA]</scope>
    <source>
        <strain evidence="2">W744_W776</strain>
    </source>
</reference>
<dbReference type="AlphaFoldDB" id="A0AAV6UP91"/>
<organism evidence="2 3">
    <name type="scientific">Oedothorax gibbosus</name>
    <dbReference type="NCBI Taxonomy" id="931172"/>
    <lineage>
        <taxon>Eukaryota</taxon>
        <taxon>Metazoa</taxon>
        <taxon>Ecdysozoa</taxon>
        <taxon>Arthropoda</taxon>
        <taxon>Chelicerata</taxon>
        <taxon>Arachnida</taxon>
        <taxon>Araneae</taxon>
        <taxon>Araneomorphae</taxon>
        <taxon>Entelegynae</taxon>
        <taxon>Araneoidea</taxon>
        <taxon>Linyphiidae</taxon>
        <taxon>Erigoninae</taxon>
        <taxon>Oedothorax</taxon>
    </lineage>
</organism>
<feature type="transmembrane region" description="Helical" evidence="1">
    <location>
        <begin position="66"/>
        <end position="90"/>
    </location>
</feature>
<proteinExistence type="predicted"/>
<evidence type="ECO:0000313" key="2">
    <source>
        <dbReference type="EMBL" id="KAG8185533.1"/>
    </source>
</evidence>
<accession>A0AAV6UP91</accession>
<keyword evidence="3" id="KW-1185">Reference proteome</keyword>
<evidence type="ECO:0000256" key="1">
    <source>
        <dbReference type="SAM" id="Phobius"/>
    </source>
</evidence>
<sequence length="272" mass="31043">MLTATQRRRITLLGISSLLIPLIFAAPLTLSTLYQNFDDDLAFWTLGYNLKNYHRLETVVVFFGKLNFFCLKFLLISLCAAFYVCFCFKLSTAIKRHSKMVEYCVLKSCNCQIGTLHQIIQCCTMFAAATKITMFLMLLMFSLDMYTALGLVLGHVKGRATITLATEFVLTSFYCFFYLVLVVSFSADIPDAMEQIGLRFQVLYRAELADSRNHQYTNTKNIVLLKALGDLEPVYMSVYGMVRVDKSLILSFVGCILTFSVFFMQLKRDEPL</sequence>
<evidence type="ECO:0000313" key="3">
    <source>
        <dbReference type="Proteomes" id="UP000827092"/>
    </source>
</evidence>
<protein>
    <recommendedName>
        <fullName evidence="4">Gustatory receptor</fullName>
    </recommendedName>
</protein>
<dbReference type="EMBL" id="JAFNEN010000333">
    <property type="protein sequence ID" value="KAG8185533.1"/>
    <property type="molecule type" value="Genomic_DNA"/>
</dbReference>
<dbReference type="Proteomes" id="UP000827092">
    <property type="component" value="Unassembled WGS sequence"/>
</dbReference>
<keyword evidence="1" id="KW-1133">Transmembrane helix</keyword>
<feature type="transmembrane region" description="Helical" evidence="1">
    <location>
        <begin position="135"/>
        <end position="156"/>
    </location>
</feature>
<gene>
    <name evidence="2" type="ORF">JTE90_012869</name>
</gene>
<comment type="caution">
    <text evidence="2">The sequence shown here is derived from an EMBL/GenBank/DDBJ whole genome shotgun (WGS) entry which is preliminary data.</text>
</comment>
<evidence type="ECO:0008006" key="4">
    <source>
        <dbReference type="Google" id="ProtNLM"/>
    </source>
</evidence>
<keyword evidence="1" id="KW-0812">Transmembrane</keyword>
<name>A0AAV6UP91_9ARAC</name>